<dbReference type="SUPFAM" id="SSF103657">
    <property type="entry name" value="BAR/IMD domain-like"/>
    <property type="match status" value="1"/>
</dbReference>
<evidence type="ECO:0000259" key="7">
    <source>
        <dbReference type="PROSITE" id="PS51741"/>
    </source>
</evidence>
<keyword evidence="5 6" id="KW-0175">Coiled coil</keyword>
<protein>
    <recommendedName>
        <fullName evidence="7">F-BAR domain-containing protein</fullName>
    </recommendedName>
</protein>
<evidence type="ECO:0000256" key="6">
    <source>
        <dbReference type="SAM" id="Coils"/>
    </source>
</evidence>
<keyword evidence="3" id="KW-0597">Phosphoprotein</keyword>
<dbReference type="AlphaFoldDB" id="A0A168HLL9"/>
<evidence type="ECO:0000256" key="3">
    <source>
        <dbReference type="ARBA" id="ARBA00022553"/>
    </source>
</evidence>
<accession>A0A168HLL9</accession>
<feature type="coiled-coil region" evidence="6">
    <location>
        <begin position="163"/>
        <end position="190"/>
    </location>
</feature>
<dbReference type="InterPro" id="IPR031160">
    <property type="entry name" value="F_BAR_dom"/>
</dbReference>
<dbReference type="GO" id="GO:0120104">
    <property type="term" value="C:mitotic actomyosin contractile ring, proximal layer"/>
    <property type="evidence" value="ECO:0007669"/>
    <property type="project" value="TreeGrafter"/>
</dbReference>
<dbReference type="OrthoDB" id="27823at2759"/>
<keyword evidence="2" id="KW-0963">Cytoplasm</keyword>
<dbReference type="STRING" id="747725.A0A168HLL9"/>
<dbReference type="InterPro" id="IPR001060">
    <property type="entry name" value="FCH_dom"/>
</dbReference>
<dbReference type="GO" id="GO:0007010">
    <property type="term" value="P:cytoskeleton organization"/>
    <property type="evidence" value="ECO:0007669"/>
    <property type="project" value="TreeGrafter"/>
</dbReference>
<dbReference type="Gene3D" id="1.20.1270.60">
    <property type="entry name" value="Arfaptin homology (AH) domain/BAR domain"/>
    <property type="match status" value="1"/>
</dbReference>
<keyword evidence="9" id="KW-1185">Reference proteome</keyword>
<comment type="subcellular location">
    <subcellularLocation>
        <location evidence="1">Cytoplasm</location>
        <location evidence="1">Cytoskeleton</location>
    </subcellularLocation>
</comment>
<comment type="caution">
    <text evidence="8">The sequence shown here is derived from an EMBL/GenBank/DDBJ whole genome shotgun (WGS) entry which is preliminary data.</text>
</comment>
<evidence type="ECO:0000256" key="2">
    <source>
        <dbReference type="ARBA" id="ARBA00022490"/>
    </source>
</evidence>
<dbReference type="Proteomes" id="UP000077051">
    <property type="component" value="Unassembled WGS sequence"/>
</dbReference>
<dbReference type="Pfam" id="PF00611">
    <property type="entry name" value="FCH"/>
    <property type="match status" value="1"/>
</dbReference>
<dbReference type="PROSITE" id="PS51741">
    <property type="entry name" value="F_BAR"/>
    <property type="match status" value="1"/>
</dbReference>
<reference evidence="8 9" key="1">
    <citation type="submission" date="2015-06" db="EMBL/GenBank/DDBJ databases">
        <title>Expansion of signal transduction pathways in fungi by whole-genome duplication.</title>
        <authorList>
            <consortium name="DOE Joint Genome Institute"/>
            <person name="Corrochano L.M."/>
            <person name="Kuo A."/>
            <person name="Marcet-Houben M."/>
            <person name="Polaino S."/>
            <person name="Salamov A."/>
            <person name="Villalobos J.M."/>
            <person name="Alvarez M.I."/>
            <person name="Avalos J."/>
            <person name="Benito E.P."/>
            <person name="Benoit I."/>
            <person name="Burger G."/>
            <person name="Camino L.P."/>
            <person name="Canovas D."/>
            <person name="Cerda-Olmedo E."/>
            <person name="Cheng J.-F."/>
            <person name="Dominguez A."/>
            <person name="Elias M."/>
            <person name="Eslava A.P."/>
            <person name="Glaser F."/>
            <person name="Grimwood J."/>
            <person name="Gutierrez G."/>
            <person name="Heitman J."/>
            <person name="Henrissat B."/>
            <person name="Iturriaga E.A."/>
            <person name="Lang B.F."/>
            <person name="Lavin J.L."/>
            <person name="Lee S."/>
            <person name="Li W."/>
            <person name="Lindquist E."/>
            <person name="Lopez-Garcia S."/>
            <person name="Luque E.M."/>
            <person name="Marcos A.T."/>
            <person name="Martin J."/>
            <person name="Mccluskey K."/>
            <person name="Medina H.R."/>
            <person name="Miralles-Duran A."/>
            <person name="Miyazaki A."/>
            <person name="Munoz-Torres E."/>
            <person name="Oguiza J.A."/>
            <person name="Ohm R."/>
            <person name="Olmedo M."/>
            <person name="Orejas M."/>
            <person name="Ortiz-Castellanos L."/>
            <person name="Pisabarro A.G."/>
            <person name="Rodriguez-Romero J."/>
            <person name="Ruiz-Herrera J."/>
            <person name="Ruiz-Vazquez R."/>
            <person name="Sanz C."/>
            <person name="Schackwitz W."/>
            <person name="Schmutz J."/>
            <person name="Shahriari M."/>
            <person name="Shelest E."/>
            <person name="Silva-Franco F."/>
            <person name="Soanes D."/>
            <person name="Syed K."/>
            <person name="Tagua V.G."/>
            <person name="Talbot N.J."/>
            <person name="Thon M."/>
            <person name="De Vries R.P."/>
            <person name="Wiebenga A."/>
            <person name="Yadav J.S."/>
            <person name="Braun E.L."/>
            <person name="Baker S."/>
            <person name="Garre V."/>
            <person name="Horwitz B."/>
            <person name="Torres-Martinez S."/>
            <person name="Idnurm A."/>
            <person name="Herrera-Estrella A."/>
            <person name="Gabaldon T."/>
            <person name="Grigoriev I.V."/>
        </authorList>
    </citation>
    <scope>NUCLEOTIDE SEQUENCE [LARGE SCALE GENOMIC DNA]</scope>
    <source>
        <strain evidence="8 9">CBS 277.49</strain>
    </source>
</reference>
<sequence length="216" mass="25122">MTEQIFANNFWGLKDDGFHVLTAKMNNNKKTFDEIKSFYNVRASLHEDFGRKLMKHAKSSIGKEETGTLHSLLACAHQEMEWTAQAHLNLAHKIKIRLEVDLDNFILEQKDKRKLTHTNVEKAHRYKQSSEQYLSKVKEKYESECAKLITMQTQIASVSGREAERMKQRMERTQHEIKVQEQEYRNACIKAADATEGWNKAWKMACDVSRSCPVSI</sequence>
<dbReference type="EMBL" id="AMYB01000009">
    <property type="protein sequence ID" value="OAC98933.1"/>
    <property type="molecule type" value="Genomic_DNA"/>
</dbReference>
<keyword evidence="4" id="KW-0206">Cytoskeleton</keyword>
<dbReference type="InterPro" id="IPR027267">
    <property type="entry name" value="AH/BAR_dom_sf"/>
</dbReference>
<evidence type="ECO:0000313" key="9">
    <source>
        <dbReference type="Proteomes" id="UP000077051"/>
    </source>
</evidence>
<feature type="domain" description="F-BAR" evidence="7">
    <location>
        <begin position="3"/>
        <end position="216"/>
    </location>
</feature>
<dbReference type="GO" id="GO:0005543">
    <property type="term" value="F:phospholipid binding"/>
    <property type="evidence" value="ECO:0007669"/>
    <property type="project" value="TreeGrafter"/>
</dbReference>
<dbReference type="PANTHER" id="PTHR23065">
    <property type="entry name" value="PROLINE-SERINE-THREONINE PHOSPHATASE INTERACTING PROTEIN 1"/>
    <property type="match status" value="1"/>
</dbReference>
<name>A0A168HLL9_MUCCL</name>
<dbReference type="VEuPathDB" id="FungiDB:MUCCIDRAFT_149541"/>
<evidence type="ECO:0000256" key="1">
    <source>
        <dbReference type="ARBA" id="ARBA00004245"/>
    </source>
</evidence>
<dbReference type="PANTHER" id="PTHR23065:SF7">
    <property type="entry name" value="NOSTRIN, ISOFORM H"/>
    <property type="match status" value="1"/>
</dbReference>
<proteinExistence type="predicted"/>
<evidence type="ECO:0000313" key="8">
    <source>
        <dbReference type="EMBL" id="OAC98933.1"/>
    </source>
</evidence>
<gene>
    <name evidence="8" type="ORF">MUCCIDRAFT_149541</name>
</gene>
<dbReference type="SMART" id="SM00055">
    <property type="entry name" value="FCH"/>
    <property type="match status" value="1"/>
</dbReference>
<evidence type="ECO:0000256" key="5">
    <source>
        <dbReference type="PROSITE-ProRule" id="PRU01077"/>
    </source>
</evidence>
<organism evidence="8 9">
    <name type="scientific">Mucor lusitanicus CBS 277.49</name>
    <dbReference type="NCBI Taxonomy" id="747725"/>
    <lineage>
        <taxon>Eukaryota</taxon>
        <taxon>Fungi</taxon>
        <taxon>Fungi incertae sedis</taxon>
        <taxon>Mucoromycota</taxon>
        <taxon>Mucoromycotina</taxon>
        <taxon>Mucoromycetes</taxon>
        <taxon>Mucorales</taxon>
        <taxon>Mucorineae</taxon>
        <taxon>Mucoraceae</taxon>
        <taxon>Mucor</taxon>
    </lineage>
</organism>
<evidence type="ECO:0000256" key="4">
    <source>
        <dbReference type="ARBA" id="ARBA00023212"/>
    </source>
</evidence>
<dbReference type="GO" id="GO:0009898">
    <property type="term" value="C:cytoplasmic side of plasma membrane"/>
    <property type="evidence" value="ECO:0007669"/>
    <property type="project" value="TreeGrafter"/>
</dbReference>